<evidence type="ECO:0000256" key="5">
    <source>
        <dbReference type="SAM" id="MobiDB-lite"/>
    </source>
</evidence>
<comment type="similarity">
    <text evidence="1">Belongs to the R-transferase family.</text>
</comment>
<dbReference type="EMBL" id="BDIP01000136">
    <property type="protein sequence ID" value="GIQ80275.1"/>
    <property type="molecule type" value="Genomic_DNA"/>
</dbReference>
<evidence type="ECO:0000259" key="6">
    <source>
        <dbReference type="Pfam" id="PF04376"/>
    </source>
</evidence>
<proteinExistence type="inferred from homology"/>
<dbReference type="AlphaFoldDB" id="A0A9K3CQ30"/>
<gene>
    <name evidence="8" type="ORF">KIPB_001049</name>
</gene>
<keyword evidence="9" id="KW-1185">Reference proteome</keyword>
<evidence type="ECO:0000256" key="1">
    <source>
        <dbReference type="ARBA" id="ARBA00009991"/>
    </source>
</evidence>
<feature type="region of interest" description="Disordered" evidence="5">
    <location>
        <begin position="1"/>
        <end position="73"/>
    </location>
</feature>
<dbReference type="InterPro" id="IPR030700">
    <property type="entry name" value="N-end_Aminoacyl_Trfase"/>
</dbReference>
<dbReference type="OrthoDB" id="74183at2759"/>
<protein>
    <recommendedName>
        <fullName evidence="2">arginyltransferase</fullName>
        <ecNumber evidence="2">2.3.2.8</ecNumber>
    </recommendedName>
</protein>
<dbReference type="PANTHER" id="PTHR21367">
    <property type="entry name" value="ARGININE-TRNA-PROTEIN TRANSFERASE 1"/>
    <property type="match status" value="1"/>
</dbReference>
<accession>A0A9K3CQ30</accession>
<feature type="domain" description="N-end rule aminoacyl transferase C-terminal" evidence="7">
    <location>
        <begin position="368"/>
        <end position="442"/>
    </location>
</feature>
<dbReference type="InterPro" id="IPR016181">
    <property type="entry name" value="Acyl_CoA_acyltransferase"/>
</dbReference>
<dbReference type="GO" id="GO:0005737">
    <property type="term" value="C:cytoplasm"/>
    <property type="evidence" value="ECO:0007669"/>
    <property type="project" value="TreeGrafter"/>
</dbReference>
<sequence>MEAPPPLSDPYAQGQGTGGSGEGVADVSCDDAMKKGEREGQDVPMAETRPNKPPRAVSPTLTGGDRPYSHPYGSQAPFRHISLGTFHRDLEMYGPSSTALLSFSLEELRVILSHTDELGQSSLPDIEDATEEDPHQCSYLPSQRSRNVYIIKPVLSVQEYRVLLDHCWRRCHDLYYRPVCPHCVECRPIRLEVDKYKPDRNQRRCFNRNKDLVAVCMDISLIRDAQDTVLDTPLGRRLTALWTDWERGQHDKVIEADKATESFSNMLVTSGQETLIVMAVERQALQTMGLVDTALEGERERERGSSSVMSASVSQASTPALSGTPTPDHSYVPSPRPHVPDMLVAWGKGGTGEGGATAVTQCLDLCPESVLAFTLCDAFPDALSSVYAAWDVSHAKRGLGTWLLLAEVAVCMHRALPLHYLGYYNPSPKMTYKARFKPCQVMGWNGYETHGE</sequence>
<evidence type="ECO:0000256" key="4">
    <source>
        <dbReference type="ARBA" id="ARBA00023315"/>
    </source>
</evidence>
<reference evidence="8 9" key="1">
    <citation type="journal article" date="2018" name="PLoS ONE">
        <title>The draft genome of Kipferlia bialata reveals reductive genome evolution in fornicate parasites.</title>
        <authorList>
            <person name="Tanifuji G."/>
            <person name="Takabayashi S."/>
            <person name="Kume K."/>
            <person name="Takagi M."/>
            <person name="Nakayama T."/>
            <person name="Kamikawa R."/>
            <person name="Inagaki Y."/>
            <person name="Hashimoto T."/>
        </authorList>
    </citation>
    <scope>NUCLEOTIDE SEQUENCE [LARGE SCALE GENOMIC DNA]</scope>
    <source>
        <strain evidence="8">NY0173</strain>
    </source>
</reference>
<name>A0A9K3CQ30_9EUKA</name>
<feature type="compositionally biased region" description="Basic and acidic residues" evidence="5">
    <location>
        <begin position="31"/>
        <end position="41"/>
    </location>
</feature>
<feature type="compositionally biased region" description="Low complexity" evidence="5">
    <location>
        <begin position="305"/>
        <end position="317"/>
    </location>
</feature>
<keyword evidence="3 8" id="KW-0808">Transferase</keyword>
<evidence type="ECO:0000313" key="9">
    <source>
        <dbReference type="Proteomes" id="UP000265618"/>
    </source>
</evidence>
<dbReference type="SUPFAM" id="SSF55729">
    <property type="entry name" value="Acyl-CoA N-acyltransferases (Nat)"/>
    <property type="match status" value="1"/>
</dbReference>
<feature type="compositionally biased region" description="Polar residues" evidence="5">
    <location>
        <begin position="318"/>
        <end position="327"/>
    </location>
</feature>
<dbReference type="InterPro" id="IPR007472">
    <property type="entry name" value="N-end_Aminoacyl_Trfase_C"/>
</dbReference>
<dbReference type="PANTHER" id="PTHR21367:SF1">
    <property type="entry name" value="ARGINYL-TRNA--PROTEIN TRANSFERASE 1"/>
    <property type="match status" value="1"/>
</dbReference>
<evidence type="ECO:0000313" key="8">
    <source>
        <dbReference type="EMBL" id="GIQ80275.1"/>
    </source>
</evidence>
<comment type="caution">
    <text evidence="8">The sequence shown here is derived from an EMBL/GenBank/DDBJ whole genome shotgun (WGS) entry which is preliminary data.</text>
</comment>
<feature type="region of interest" description="Disordered" evidence="5">
    <location>
        <begin position="294"/>
        <end position="332"/>
    </location>
</feature>
<evidence type="ECO:0000259" key="7">
    <source>
        <dbReference type="Pfam" id="PF04377"/>
    </source>
</evidence>
<organism evidence="8 9">
    <name type="scientific">Kipferlia bialata</name>
    <dbReference type="NCBI Taxonomy" id="797122"/>
    <lineage>
        <taxon>Eukaryota</taxon>
        <taxon>Metamonada</taxon>
        <taxon>Carpediemonas-like organisms</taxon>
        <taxon>Kipferlia</taxon>
    </lineage>
</organism>
<feature type="domain" description="N-end aminoacyl transferase N-terminal" evidence="6">
    <location>
        <begin position="135"/>
        <end position="204"/>
    </location>
</feature>
<keyword evidence="4" id="KW-0012">Acyltransferase</keyword>
<evidence type="ECO:0000256" key="3">
    <source>
        <dbReference type="ARBA" id="ARBA00022679"/>
    </source>
</evidence>
<dbReference type="Pfam" id="PF04377">
    <property type="entry name" value="ATE_C"/>
    <property type="match status" value="1"/>
</dbReference>
<dbReference type="Pfam" id="PF04376">
    <property type="entry name" value="ATE_N"/>
    <property type="match status" value="1"/>
</dbReference>
<dbReference type="EC" id="2.3.2.8" evidence="2"/>
<dbReference type="Proteomes" id="UP000265618">
    <property type="component" value="Unassembled WGS sequence"/>
</dbReference>
<dbReference type="GO" id="GO:0004057">
    <property type="term" value="F:arginyl-tRNA--protein transferase activity"/>
    <property type="evidence" value="ECO:0007669"/>
    <property type="project" value="UniProtKB-EC"/>
</dbReference>
<evidence type="ECO:0000256" key="2">
    <source>
        <dbReference type="ARBA" id="ARBA00012025"/>
    </source>
</evidence>
<dbReference type="InterPro" id="IPR007471">
    <property type="entry name" value="N-end_Aminoacyl_Trfase_N"/>
</dbReference>